<gene>
    <name evidence="6 7" type="primary">rbsD</name>
    <name evidence="7" type="ORF">NCTC11296_00119</name>
</gene>
<reference evidence="7 8" key="1">
    <citation type="submission" date="2018-06" db="EMBL/GenBank/DDBJ databases">
        <authorList>
            <consortium name="Pathogen Informatics"/>
            <person name="Doyle S."/>
        </authorList>
    </citation>
    <scope>NUCLEOTIDE SEQUENCE [LARGE SCALE GENOMIC DNA]</scope>
    <source>
        <strain evidence="7 8">NCTC11296</strain>
    </source>
</reference>
<feature type="binding site" evidence="6">
    <location>
        <position position="28"/>
    </location>
    <ligand>
        <name>substrate</name>
    </ligand>
</feature>
<dbReference type="GO" id="GO:0048029">
    <property type="term" value="F:monosaccharide binding"/>
    <property type="evidence" value="ECO:0007669"/>
    <property type="project" value="InterPro"/>
</dbReference>
<comment type="pathway">
    <text evidence="6">Carbohydrate metabolism; D-ribose degradation; D-ribose 5-phosphate from beta-D-ribopyranose: step 1/2.</text>
</comment>
<dbReference type="GO" id="GO:0016872">
    <property type="term" value="F:intramolecular lyase activity"/>
    <property type="evidence" value="ECO:0007669"/>
    <property type="project" value="UniProtKB-UniRule"/>
</dbReference>
<protein>
    <recommendedName>
        <fullName evidence="2 6">D-ribose pyranase</fullName>
        <ecNumber evidence="2 6">5.4.99.62</ecNumber>
    </recommendedName>
</protein>
<dbReference type="InterPro" id="IPR007721">
    <property type="entry name" value="RbsD_FucU"/>
</dbReference>
<dbReference type="InterPro" id="IPR023064">
    <property type="entry name" value="D-ribose_pyranase"/>
</dbReference>
<comment type="similarity">
    <text evidence="6">Belongs to the RbsD / FucU family. RbsD subfamily.</text>
</comment>
<dbReference type="PANTHER" id="PTHR37831:SF1">
    <property type="entry name" value="D-RIBOSE PYRANASE"/>
    <property type="match status" value="1"/>
</dbReference>
<accession>A0A377I656</accession>
<evidence type="ECO:0000313" key="8">
    <source>
        <dbReference type="Proteomes" id="UP000254465"/>
    </source>
</evidence>
<evidence type="ECO:0000256" key="6">
    <source>
        <dbReference type="HAMAP-Rule" id="MF_01661"/>
    </source>
</evidence>
<sequence length="139" mass="15209">MKKTGILNAPLSLQIAQLGHTDFLTICDAGLPIPVGMETVDLALSAGIPSFLSVFDAVVGECFVERVILAKEIERQNPSIHQALLQKLEQLARQQNNEITVDYVFHEEFKALSQESKAIVRSGECTPYANIILVSGVPF</sequence>
<dbReference type="Proteomes" id="UP000254465">
    <property type="component" value="Unassembled WGS sequence"/>
</dbReference>
<dbReference type="HAMAP" id="MF_01661">
    <property type="entry name" value="D_rib_pyranase"/>
    <property type="match status" value="1"/>
</dbReference>
<evidence type="ECO:0000256" key="4">
    <source>
        <dbReference type="ARBA" id="ARBA00023235"/>
    </source>
</evidence>
<proteinExistence type="inferred from homology"/>
<dbReference type="InterPro" id="IPR023750">
    <property type="entry name" value="RbsD-like_sf"/>
</dbReference>
<feature type="active site" description="Proton donor" evidence="6">
    <location>
        <position position="20"/>
    </location>
</feature>
<keyword evidence="3 6" id="KW-0963">Cytoplasm</keyword>
<name>A0A377I656_AVIPA</name>
<organism evidence="7 8">
    <name type="scientific">Avibacterium paragallinarum</name>
    <name type="common">Haemophilus gallinarum</name>
    <dbReference type="NCBI Taxonomy" id="728"/>
    <lineage>
        <taxon>Bacteria</taxon>
        <taxon>Pseudomonadati</taxon>
        <taxon>Pseudomonadota</taxon>
        <taxon>Gammaproteobacteria</taxon>
        <taxon>Pasteurellales</taxon>
        <taxon>Pasteurellaceae</taxon>
        <taxon>Avibacterium</taxon>
    </lineage>
</organism>
<dbReference type="EMBL" id="UGHK01000001">
    <property type="protein sequence ID" value="STO70239.1"/>
    <property type="molecule type" value="Genomic_DNA"/>
</dbReference>
<comment type="function">
    <text evidence="6">Catalyzes the interconversion of beta-pyran and beta-furan forms of D-ribose.</text>
</comment>
<dbReference type="SUPFAM" id="SSF102546">
    <property type="entry name" value="RbsD-like"/>
    <property type="match status" value="1"/>
</dbReference>
<dbReference type="GO" id="GO:0019303">
    <property type="term" value="P:D-ribose catabolic process"/>
    <property type="evidence" value="ECO:0007669"/>
    <property type="project" value="UniProtKB-UniRule"/>
</dbReference>
<dbReference type="Pfam" id="PF05025">
    <property type="entry name" value="RbsD_FucU"/>
    <property type="match status" value="1"/>
</dbReference>
<dbReference type="AlphaFoldDB" id="A0A377I656"/>
<feature type="binding site" evidence="6">
    <location>
        <begin position="128"/>
        <end position="130"/>
    </location>
    <ligand>
        <name>substrate</name>
    </ligand>
</feature>
<evidence type="ECO:0000256" key="1">
    <source>
        <dbReference type="ARBA" id="ARBA00000223"/>
    </source>
</evidence>
<evidence type="ECO:0000256" key="5">
    <source>
        <dbReference type="ARBA" id="ARBA00023277"/>
    </source>
</evidence>
<feature type="binding site" evidence="6">
    <location>
        <position position="106"/>
    </location>
    <ligand>
        <name>substrate</name>
    </ligand>
</feature>
<dbReference type="GO" id="GO:0005829">
    <property type="term" value="C:cytosol"/>
    <property type="evidence" value="ECO:0007669"/>
    <property type="project" value="TreeGrafter"/>
</dbReference>
<dbReference type="UniPathway" id="UPA00916">
    <property type="reaction ID" value="UER00888"/>
</dbReference>
<keyword evidence="5 6" id="KW-0119">Carbohydrate metabolism</keyword>
<dbReference type="NCBIfam" id="NF008761">
    <property type="entry name" value="PRK11797.1"/>
    <property type="match status" value="1"/>
</dbReference>
<comment type="subcellular location">
    <subcellularLocation>
        <location evidence="6">Cytoplasm</location>
    </subcellularLocation>
</comment>
<evidence type="ECO:0000256" key="2">
    <source>
        <dbReference type="ARBA" id="ARBA00012862"/>
    </source>
</evidence>
<dbReference type="PANTHER" id="PTHR37831">
    <property type="entry name" value="D-RIBOSE PYRANASE"/>
    <property type="match status" value="1"/>
</dbReference>
<dbReference type="RefSeq" id="WP_017807465.1">
    <property type="nucleotide sequence ID" value="NZ_RQXP01000008.1"/>
</dbReference>
<keyword evidence="4 6" id="KW-0413">Isomerase</keyword>
<evidence type="ECO:0000256" key="3">
    <source>
        <dbReference type="ARBA" id="ARBA00022490"/>
    </source>
</evidence>
<evidence type="ECO:0000313" key="7">
    <source>
        <dbReference type="EMBL" id="STO70239.1"/>
    </source>
</evidence>
<dbReference type="Gene3D" id="3.40.1650.10">
    <property type="entry name" value="RbsD-like domain"/>
    <property type="match status" value="1"/>
</dbReference>
<dbReference type="EC" id="5.4.99.62" evidence="2 6"/>
<comment type="subunit">
    <text evidence="6">Homodecamer.</text>
</comment>
<comment type="catalytic activity">
    <reaction evidence="1 6">
        <text>beta-D-ribopyranose = beta-D-ribofuranose</text>
        <dbReference type="Rhea" id="RHEA:25432"/>
        <dbReference type="ChEBI" id="CHEBI:27476"/>
        <dbReference type="ChEBI" id="CHEBI:47002"/>
        <dbReference type="EC" id="5.4.99.62"/>
    </reaction>
</comment>
<dbReference type="GO" id="GO:0062193">
    <property type="term" value="F:D-ribose pyranase activity"/>
    <property type="evidence" value="ECO:0007669"/>
    <property type="project" value="UniProtKB-EC"/>
</dbReference>